<dbReference type="Gene3D" id="1.50.40.10">
    <property type="entry name" value="Mitochondrial carrier domain"/>
    <property type="match status" value="1"/>
</dbReference>
<reference evidence="4 5" key="1">
    <citation type="submission" date="2022-03" db="EMBL/GenBank/DDBJ databases">
        <authorList>
            <person name="Nunn A."/>
            <person name="Chopra R."/>
            <person name="Nunn A."/>
            <person name="Contreras Garrido A."/>
        </authorList>
    </citation>
    <scope>NUCLEOTIDE SEQUENCE [LARGE SCALE GENOMIC DNA]</scope>
</reference>
<comment type="subcellular location">
    <subcellularLocation>
        <location evidence="1">Membrane</location>
    </subcellularLocation>
</comment>
<sequence length="74" mass="8501">MLAAEQRTLRVPEFVTGGLRLGNQEIFVNGLKRRNTMHYHGIEHAFCTICREEGLLGLYKGLGATMEKKHWLRC</sequence>
<dbReference type="EMBL" id="OU466860">
    <property type="protein sequence ID" value="CAH2058987.1"/>
    <property type="molecule type" value="Genomic_DNA"/>
</dbReference>
<evidence type="ECO:0000313" key="5">
    <source>
        <dbReference type="Proteomes" id="UP000836841"/>
    </source>
</evidence>
<evidence type="ECO:0000256" key="1">
    <source>
        <dbReference type="ARBA" id="ARBA00004370"/>
    </source>
</evidence>
<evidence type="ECO:0000256" key="3">
    <source>
        <dbReference type="ARBA" id="ARBA00023136"/>
    </source>
</evidence>
<dbReference type="GO" id="GO:0016020">
    <property type="term" value="C:membrane"/>
    <property type="evidence" value="ECO:0007669"/>
    <property type="project" value="UniProtKB-SubCell"/>
</dbReference>
<proteinExistence type="predicted"/>
<keyword evidence="2" id="KW-0812">Transmembrane</keyword>
<evidence type="ECO:0000256" key="2">
    <source>
        <dbReference type="ARBA" id="ARBA00022692"/>
    </source>
</evidence>
<evidence type="ECO:0000313" key="4">
    <source>
        <dbReference type="EMBL" id="CAH2058987.1"/>
    </source>
</evidence>
<keyword evidence="3" id="KW-0472">Membrane</keyword>
<dbReference type="Proteomes" id="UP000836841">
    <property type="component" value="Chromosome 4"/>
</dbReference>
<dbReference type="AlphaFoldDB" id="A0AAU9S7G7"/>
<gene>
    <name evidence="4" type="ORF">TAV2_LOCUS13115</name>
</gene>
<dbReference type="SUPFAM" id="SSF103506">
    <property type="entry name" value="Mitochondrial carrier"/>
    <property type="match status" value="1"/>
</dbReference>
<organism evidence="4 5">
    <name type="scientific">Thlaspi arvense</name>
    <name type="common">Field penny-cress</name>
    <dbReference type="NCBI Taxonomy" id="13288"/>
    <lineage>
        <taxon>Eukaryota</taxon>
        <taxon>Viridiplantae</taxon>
        <taxon>Streptophyta</taxon>
        <taxon>Embryophyta</taxon>
        <taxon>Tracheophyta</taxon>
        <taxon>Spermatophyta</taxon>
        <taxon>Magnoliopsida</taxon>
        <taxon>eudicotyledons</taxon>
        <taxon>Gunneridae</taxon>
        <taxon>Pentapetalae</taxon>
        <taxon>rosids</taxon>
        <taxon>malvids</taxon>
        <taxon>Brassicales</taxon>
        <taxon>Brassicaceae</taxon>
        <taxon>Thlaspideae</taxon>
        <taxon>Thlaspi</taxon>
    </lineage>
</organism>
<name>A0AAU9S7G7_THLAR</name>
<accession>A0AAU9S7G7</accession>
<protein>
    <submittedName>
        <fullName evidence="4">Uncharacterized protein</fullName>
    </submittedName>
</protein>
<dbReference type="InterPro" id="IPR023395">
    <property type="entry name" value="MCP_dom_sf"/>
</dbReference>
<keyword evidence="5" id="KW-1185">Reference proteome</keyword>